<organism evidence="1">
    <name type="scientific">Lysobacter firmicutimachus</name>
    <dbReference type="NCBI Taxonomy" id="1792846"/>
    <lineage>
        <taxon>Bacteria</taxon>
        <taxon>Pseudomonadati</taxon>
        <taxon>Pseudomonadota</taxon>
        <taxon>Gammaproteobacteria</taxon>
        <taxon>Lysobacterales</taxon>
        <taxon>Lysobacteraceae</taxon>
        <taxon>Lysobacter</taxon>
    </lineage>
</organism>
<gene>
    <name evidence="1" type="ORF">ABU614_06580</name>
</gene>
<dbReference type="AlphaFoldDB" id="A0AAU8MW02"/>
<dbReference type="RefSeq" id="WP_064746427.1">
    <property type="nucleotide sequence ID" value="NZ_CP159925.1"/>
</dbReference>
<reference evidence="1" key="1">
    <citation type="submission" date="2024-06" db="EMBL/GenBank/DDBJ databases">
        <authorList>
            <person name="Li S."/>
        </authorList>
    </citation>
    <scope>NUCLEOTIDE SEQUENCE</scope>
    <source>
        <strain evidence="1">SR10</strain>
    </source>
</reference>
<dbReference type="EMBL" id="CP159925">
    <property type="protein sequence ID" value="XCO76448.1"/>
    <property type="molecule type" value="Genomic_DNA"/>
</dbReference>
<evidence type="ECO:0000313" key="1">
    <source>
        <dbReference type="EMBL" id="XCO76448.1"/>
    </source>
</evidence>
<sequence length="78" mass="8733">MLTTRAGGFRSLADLADRVQRLGERCGDVRNLKVVHQAAKVVTVCFDTDTPSWPYRLAPELRALGLVLVYTELMDWVA</sequence>
<proteinExistence type="predicted"/>
<name>A0AAU8MW02_9GAMM</name>
<protein>
    <submittedName>
        <fullName evidence="1">Uncharacterized protein</fullName>
    </submittedName>
</protein>
<accession>A0AAU8MW02</accession>